<evidence type="ECO:0000256" key="9">
    <source>
        <dbReference type="ARBA" id="ARBA00023242"/>
    </source>
</evidence>
<feature type="region of interest" description="Disordered" evidence="11">
    <location>
        <begin position="70"/>
        <end position="121"/>
    </location>
</feature>
<dbReference type="EMBL" id="JABDTM020023653">
    <property type="protein sequence ID" value="KAH0815028.1"/>
    <property type="molecule type" value="Genomic_DNA"/>
</dbReference>
<dbReference type="GO" id="GO:0000981">
    <property type="term" value="F:DNA-binding transcription factor activity, RNA polymerase II-specific"/>
    <property type="evidence" value="ECO:0007669"/>
    <property type="project" value="TreeGrafter"/>
</dbReference>
<keyword evidence="6" id="KW-0805">Transcription regulation</keyword>
<dbReference type="FunFam" id="3.30.160.60:FF:000018">
    <property type="entry name" value="Krueppel-like factor 15"/>
    <property type="match status" value="1"/>
</dbReference>
<organism evidence="13 14">
    <name type="scientific">Tenebrio molitor</name>
    <name type="common">Yellow mealworm beetle</name>
    <dbReference type="NCBI Taxonomy" id="7067"/>
    <lineage>
        <taxon>Eukaryota</taxon>
        <taxon>Metazoa</taxon>
        <taxon>Ecdysozoa</taxon>
        <taxon>Arthropoda</taxon>
        <taxon>Hexapoda</taxon>
        <taxon>Insecta</taxon>
        <taxon>Pterygota</taxon>
        <taxon>Neoptera</taxon>
        <taxon>Endopterygota</taxon>
        <taxon>Coleoptera</taxon>
        <taxon>Polyphaga</taxon>
        <taxon>Cucujiformia</taxon>
        <taxon>Tenebrionidae</taxon>
        <taxon>Tenebrio</taxon>
    </lineage>
</organism>
<evidence type="ECO:0000256" key="1">
    <source>
        <dbReference type="ARBA" id="ARBA00004123"/>
    </source>
</evidence>
<feature type="compositionally biased region" description="Polar residues" evidence="11">
    <location>
        <begin position="273"/>
        <end position="293"/>
    </location>
</feature>
<feature type="domain" description="C2H2-type" evidence="12">
    <location>
        <begin position="203"/>
        <end position="232"/>
    </location>
</feature>
<dbReference type="GO" id="GO:0005634">
    <property type="term" value="C:nucleus"/>
    <property type="evidence" value="ECO:0007669"/>
    <property type="project" value="UniProtKB-SubCell"/>
</dbReference>
<evidence type="ECO:0000313" key="14">
    <source>
        <dbReference type="Proteomes" id="UP000719412"/>
    </source>
</evidence>
<keyword evidence="9" id="KW-0539">Nucleus</keyword>
<dbReference type="InterPro" id="IPR036236">
    <property type="entry name" value="Znf_C2H2_sf"/>
</dbReference>
<evidence type="ECO:0000256" key="3">
    <source>
        <dbReference type="ARBA" id="ARBA00022737"/>
    </source>
</evidence>
<dbReference type="Proteomes" id="UP000719412">
    <property type="component" value="Unassembled WGS sequence"/>
</dbReference>
<comment type="caution">
    <text evidence="13">The sequence shown here is derived from an EMBL/GenBank/DDBJ whole genome shotgun (WGS) entry which is preliminary data.</text>
</comment>
<gene>
    <name evidence="13" type="ORF">GEV33_007759</name>
</gene>
<keyword evidence="3" id="KW-0677">Repeat</keyword>
<keyword evidence="2" id="KW-0479">Metal-binding</keyword>
<dbReference type="SUPFAM" id="SSF57667">
    <property type="entry name" value="beta-beta-alpha zinc fingers"/>
    <property type="match status" value="2"/>
</dbReference>
<dbReference type="InterPro" id="IPR013087">
    <property type="entry name" value="Znf_C2H2_type"/>
</dbReference>
<dbReference type="GO" id="GO:0000978">
    <property type="term" value="F:RNA polymerase II cis-regulatory region sequence-specific DNA binding"/>
    <property type="evidence" value="ECO:0007669"/>
    <property type="project" value="TreeGrafter"/>
</dbReference>
<dbReference type="FunFam" id="3.30.160.60:FF:000595">
    <property type="entry name" value="Krueppel-like factor 14"/>
    <property type="match status" value="1"/>
</dbReference>
<reference evidence="13" key="2">
    <citation type="submission" date="2021-08" db="EMBL/GenBank/DDBJ databases">
        <authorList>
            <person name="Eriksson T."/>
        </authorList>
    </citation>
    <scope>NUCLEOTIDE SEQUENCE</scope>
    <source>
        <strain evidence="13">Stoneville</strain>
        <tissue evidence="13">Whole head</tissue>
    </source>
</reference>
<dbReference type="PANTHER" id="PTHR23235:SF174">
    <property type="entry name" value="CABUT, ISOFORM A"/>
    <property type="match status" value="1"/>
</dbReference>
<reference evidence="13" key="1">
    <citation type="journal article" date="2020" name="J Insects Food Feed">
        <title>The yellow mealworm (Tenebrio molitor) genome: a resource for the emerging insects as food and feed industry.</title>
        <authorList>
            <person name="Eriksson T."/>
            <person name="Andere A."/>
            <person name="Kelstrup H."/>
            <person name="Emery V."/>
            <person name="Picard C."/>
        </authorList>
    </citation>
    <scope>NUCLEOTIDE SEQUENCE</scope>
    <source>
        <strain evidence="13">Stoneville</strain>
        <tissue evidence="13">Whole head</tissue>
    </source>
</reference>
<dbReference type="GO" id="GO:0008270">
    <property type="term" value="F:zinc ion binding"/>
    <property type="evidence" value="ECO:0007669"/>
    <property type="project" value="UniProtKB-KW"/>
</dbReference>
<keyword evidence="8" id="KW-0804">Transcription</keyword>
<protein>
    <recommendedName>
        <fullName evidence="12">C2H2-type domain-containing protein</fullName>
    </recommendedName>
</protein>
<accession>A0A8J6HK19</accession>
<name>A0A8J6HK19_TENMO</name>
<dbReference type="PROSITE" id="PS00028">
    <property type="entry name" value="ZINC_FINGER_C2H2_1"/>
    <property type="match status" value="3"/>
</dbReference>
<evidence type="ECO:0000256" key="4">
    <source>
        <dbReference type="ARBA" id="ARBA00022771"/>
    </source>
</evidence>
<evidence type="ECO:0000256" key="5">
    <source>
        <dbReference type="ARBA" id="ARBA00022833"/>
    </source>
</evidence>
<feature type="region of interest" description="Disordered" evidence="11">
    <location>
        <begin position="249"/>
        <end position="293"/>
    </location>
</feature>
<sequence>MDEVNFAAQCLVEMSHSKDHLNRPLDLSFTSSPAVIVESVNYPKEAPQESSSYMVARILTDLTRIKQEPVPEVPSDTEGNLAIDEDGADGCVGDVSDQVKNRKDATAPQRKTPRAQTAARFGPQARKTHKCLYEGCHKIYGKSSHLKAHLRTHTATPGSEVVLSLGLGDLELLDTSSSLNSPRFLCESCYKSNNQCEERERPFPCSWSNCGKRFARSDELARHTRTHTGEKNFACPVCNKKFMRSDHLSKHARRHPNFDPSVLRQRRAPNRAFSINSSDGTPSDVLSDSMPSP</sequence>
<dbReference type="PROSITE" id="PS50157">
    <property type="entry name" value="ZINC_FINGER_C2H2_2"/>
    <property type="match status" value="3"/>
</dbReference>
<keyword evidence="7" id="KW-0238">DNA-binding</keyword>
<evidence type="ECO:0000256" key="8">
    <source>
        <dbReference type="ARBA" id="ARBA00023163"/>
    </source>
</evidence>
<evidence type="ECO:0000259" key="12">
    <source>
        <dbReference type="PROSITE" id="PS50157"/>
    </source>
</evidence>
<evidence type="ECO:0000256" key="2">
    <source>
        <dbReference type="ARBA" id="ARBA00022723"/>
    </source>
</evidence>
<evidence type="ECO:0000256" key="10">
    <source>
        <dbReference type="PROSITE-ProRule" id="PRU00042"/>
    </source>
</evidence>
<dbReference type="Gene3D" id="3.30.160.60">
    <property type="entry name" value="Classic Zinc Finger"/>
    <property type="match status" value="3"/>
</dbReference>
<evidence type="ECO:0000256" key="6">
    <source>
        <dbReference type="ARBA" id="ARBA00023015"/>
    </source>
</evidence>
<evidence type="ECO:0000256" key="7">
    <source>
        <dbReference type="ARBA" id="ARBA00023125"/>
    </source>
</evidence>
<dbReference type="AlphaFoldDB" id="A0A8J6HK19"/>
<proteinExistence type="predicted"/>
<feature type="domain" description="C2H2-type" evidence="12">
    <location>
        <begin position="129"/>
        <end position="158"/>
    </location>
</feature>
<comment type="subcellular location">
    <subcellularLocation>
        <location evidence="1">Nucleus</location>
    </subcellularLocation>
</comment>
<keyword evidence="4 10" id="KW-0863">Zinc-finger</keyword>
<dbReference type="SMART" id="SM00355">
    <property type="entry name" value="ZnF_C2H2"/>
    <property type="match status" value="3"/>
</dbReference>
<evidence type="ECO:0000313" key="13">
    <source>
        <dbReference type="EMBL" id="KAH0815028.1"/>
    </source>
</evidence>
<keyword evidence="14" id="KW-1185">Reference proteome</keyword>
<feature type="domain" description="C2H2-type" evidence="12">
    <location>
        <begin position="233"/>
        <end position="260"/>
    </location>
</feature>
<dbReference type="PANTHER" id="PTHR23235">
    <property type="entry name" value="KRUEPPEL-LIKE TRANSCRIPTION FACTOR"/>
    <property type="match status" value="1"/>
</dbReference>
<dbReference type="Pfam" id="PF00096">
    <property type="entry name" value="zf-C2H2"/>
    <property type="match status" value="2"/>
</dbReference>
<evidence type="ECO:0000256" key="11">
    <source>
        <dbReference type="SAM" id="MobiDB-lite"/>
    </source>
</evidence>
<keyword evidence="5" id="KW-0862">Zinc</keyword>